<proteinExistence type="predicted"/>
<protein>
    <submittedName>
        <fullName evidence="2">Triple gene block 1</fullName>
    </submittedName>
</protein>
<organism evidence="2 3">
    <name type="scientific">Hydrangea chlorotic mottle virus</name>
    <dbReference type="NCBI Taxonomy" id="375546"/>
    <lineage>
        <taxon>Viruses</taxon>
        <taxon>Riboviria</taxon>
        <taxon>Orthornavirae</taxon>
        <taxon>Kitrinoviricota</taxon>
        <taxon>Alsuviricetes</taxon>
        <taxon>Tymovirales</taxon>
        <taxon>Betaflexiviridae</taxon>
        <taxon>Quinvirinae</taxon>
        <taxon>Carlavirus</taxon>
        <taxon>Carlavirus hydrangeae</taxon>
    </lineage>
</organism>
<evidence type="ECO:0000259" key="1">
    <source>
        <dbReference type="PROSITE" id="PS51657"/>
    </source>
</evidence>
<reference evidence="2 3" key="1">
    <citation type="journal article" date="2010" name="Arch. Virol.">
        <title>Characterization of hydrangea chlorotic mottle virus, a new member of the genus Carlavirus.</title>
        <authorList>
            <person name="Tang J."/>
            <person name="Harper S.J."/>
            <person name="Wei T."/>
            <person name="Clover G.R.G."/>
        </authorList>
    </citation>
    <scope>NUCLEOTIDE SEQUENCE [LARGE SCALE GENOMIC DNA]</scope>
    <source>
        <strain evidence="2">NZ</strain>
    </source>
</reference>
<keyword evidence="3" id="KW-1185">Reference proteome</keyword>
<dbReference type="PROSITE" id="PS51657">
    <property type="entry name" value="PSRV_HELICASE"/>
    <property type="match status" value="1"/>
</dbReference>
<gene>
    <name evidence="2" type="primary">TGB1</name>
</gene>
<dbReference type="KEGG" id="vg:8050339"/>
<dbReference type="GO" id="GO:0005524">
    <property type="term" value="F:ATP binding"/>
    <property type="evidence" value="ECO:0007669"/>
    <property type="project" value="InterPro"/>
</dbReference>
<dbReference type="EMBL" id="EU754720">
    <property type="protein sequence ID" value="ACE78182.2"/>
    <property type="molecule type" value="Genomic_RNA"/>
</dbReference>
<evidence type="ECO:0000313" key="2">
    <source>
        <dbReference type="EMBL" id="ACE78182.2"/>
    </source>
</evidence>
<dbReference type="Proteomes" id="UP000202554">
    <property type="component" value="Segment"/>
</dbReference>
<sequence>MDVLVRYLELNKFKRLKSNLTLPVVVHSVPGAGKSSVIREIIRADPRFEACTYGKPDQPHLSGRWIKEAKGFTPKTPFLLVDEYIEAAEPIAAFAYFADPIQGGAGEILEPHFIKTESHRFGRCTAQLLRELNFEVTAEKEDVVQIKGLYEVDPKDTIIFFEKEVGNLLRAHGLVCYCINEIRGQTFDSVTFATSECKPEIDPAKAFQCLTRHRRSLLILNPDASYSAA</sequence>
<feature type="domain" description="(+)RNA virus helicase C-terminal" evidence="1">
    <location>
        <begin position="1"/>
        <end position="229"/>
    </location>
</feature>
<dbReference type="InterPro" id="IPR027351">
    <property type="entry name" value="(+)RNA_virus_helicase_core_dom"/>
</dbReference>
<accession>B3VKH2</accession>
<dbReference type="RefSeq" id="YP_002985637.1">
    <property type="nucleotide sequence ID" value="NC_012869.1"/>
</dbReference>
<evidence type="ECO:0000313" key="3">
    <source>
        <dbReference type="Proteomes" id="UP000202554"/>
    </source>
</evidence>
<dbReference type="Pfam" id="PF01443">
    <property type="entry name" value="Viral_helicase1"/>
    <property type="match status" value="1"/>
</dbReference>
<name>B3VKH2_9VIRU</name>
<dbReference type="OrthoDB" id="16070at10239"/>
<dbReference type="GeneID" id="8050339"/>